<accession>A0A9P4R695</accession>
<protein>
    <submittedName>
        <fullName evidence="1">Uncharacterized protein</fullName>
    </submittedName>
</protein>
<organism evidence="1 2">
    <name type="scientific">Polyplosphaeria fusca</name>
    <dbReference type="NCBI Taxonomy" id="682080"/>
    <lineage>
        <taxon>Eukaryota</taxon>
        <taxon>Fungi</taxon>
        <taxon>Dikarya</taxon>
        <taxon>Ascomycota</taxon>
        <taxon>Pezizomycotina</taxon>
        <taxon>Dothideomycetes</taxon>
        <taxon>Pleosporomycetidae</taxon>
        <taxon>Pleosporales</taxon>
        <taxon>Tetraplosphaeriaceae</taxon>
        <taxon>Polyplosphaeria</taxon>
    </lineage>
</organism>
<reference evidence="1" key="1">
    <citation type="journal article" date="2020" name="Stud. Mycol.">
        <title>101 Dothideomycetes genomes: a test case for predicting lifestyles and emergence of pathogens.</title>
        <authorList>
            <person name="Haridas S."/>
            <person name="Albert R."/>
            <person name="Binder M."/>
            <person name="Bloem J."/>
            <person name="Labutti K."/>
            <person name="Salamov A."/>
            <person name="Andreopoulos B."/>
            <person name="Baker S."/>
            <person name="Barry K."/>
            <person name="Bills G."/>
            <person name="Bluhm B."/>
            <person name="Cannon C."/>
            <person name="Castanera R."/>
            <person name="Culley D."/>
            <person name="Daum C."/>
            <person name="Ezra D."/>
            <person name="Gonzalez J."/>
            <person name="Henrissat B."/>
            <person name="Kuo A."/>
            <person name="Liang C."/>
            <person name="Lipzen A."/>
            <person name="Lutzoni F."/>
            <person name="Magnuson J."/>
            <person name="Mondo S."/>
            <person name="Nolan M."/>
            <person name="Ohm R."/>
            <person name="Pangilinan J."/>
            <person name="Park H.-J."/>
            <person name="Ramirez L."/>
            <person name="Alfaro M."/>
            <person name="Sun H."/>
            <person name="Tritt A."/>
            <person name="Yoshinaga Y."/>
            <person name="Zwiers L.-H."/>
            <person name="Turgeon B."/>
            <person name="Goodwin S."/>
            <person name="Spatafora J."/>
            <person name="Crous P."/>
            <person name="Grigoriev I."/>
        </authorList>
    </citation>
    <scope>NUCLEOTIDE SEQUENCE</scope>
    <source>
        <strain evidence="1">CBS 125425</strain>
    </source>
</reference>
<evidence type="ECO:0000313" key="2">
    <source>
        <dbReference type="Proteomes" id="UP000799444"/>
    </source>
</evidence>
<gene>
    <name evidence="1" type="ORF">EJ04DRAFT_561501</name>
</gene>
<dbReference type="AlphaFoldDB" id="A0A9P4R695"/>
<dbReference type="Proteomes" id="UP000799444">
    <property type="component" value="Unassembled WGS sequence"/>
</dbReference>
<dbReference type="EMBL" id="ML996115">
    <property type="protein sequence ID" value="KAF2737588.1"/>
    <property type="molecule type" value="Genomic_DNA"/>
</dbReference>
<comment type="caution">
    <text evidence="1">The sequence shown here is derived from an EMBL/GenBank/DDBJ whole genome shotgun (WGS) entry which is preliminary data.</text>
</comment>
<name>A0A9P4R695_9PLEO</name>
<sequence length="110" mass="12607">MVGSMVKPLGLTLDNDGLLVRVQEMETSNMSGSMVFLTKEPKEVLRIVGLNRRILGQGFRSNDELYEYLTSCSIFNPAHFANRLKDSEFSTRLKDRSVAWVHFVLKWIPE</sequence>
<dbReference type="OrthoDB" id="4708870at2759"/>
<keyword evidence="2" id="KW-1185">Reference proteome</keyword>
<evidence type="ECO:0000313" key="1">
    <source>
        <dbReference type="EMBL" id="KAF2737588.1"/>
    </source>
</evidence>
<proteinExistence type="predicted"/>